<keyword evidence="3" id="KW-1185">Reference proteome</keyword>
<dbReference type="AlphaFoldDB" id="A0A7W8QHU8"/>
<dbReference type="RefSeq" id="WP_184388406.1">
    <property type="nucleotide sequence ID" value="NZ_BAAAJD010000023.1"/>
</dbReference>
<reference evidence="2 3" key="1">
    <citation type="submission" date="2020-08" db="EMBL/GenBank/DDBJ databases">
        <title>Sequencing the genomes of 1000 actinobacteria strains.</title>
        <authorList>
            <person name="Klenk H.-P."/>
        </authorList>
    </citation>
    <scope>NUCLEOTIDE SEQUENCE [LARGE SCALE GENOMIC DNA]</scope>
    <source>
        <strain evidence="2 3">DSM 44551</strain>
    </source>
</reference>
<evidence type="ECO:0000313" key="2">
    <source>
        <dbReference type="EMBL" id="MBB5430489.1"/>
    </source>
</evidence>
<accession>A0A7W8QHU8</accession>
<organism evidence="2 3">
    <name type="scientific">Nocardiopsis composta</name>
    <dbReference type="NCBI Taxonomy" id="157465"/>
    <lineage>
        <taxon>Bacteria</taxon>
        <taxon>Bacillati</taxon>
        <taxon>Actinomycetota</taxon>
        <taxon>Actinomycetes</taxon>
        <taxon>Streptosporangiales</taxon>
        <taxon>Nocardiopsidaceae</taxon>
        <taxon>Nocardiopsis</taxon>
    </lineage>
</organism>
<comment type="caution">
    <text evidence="2">The sequence shown here is derived from an EMBL/GenBank/DDBJ whole genome shotgun (WGS) entry which is preliminary data.</text>
</comment>
<dbReference type="Proteomes" id="UP000572635">
    <property type="component" value="Unassembled WGS sequence"/>
</dbReference>
<evidence type="ECO:0008006" key="4">
    <source>
        <dbReference type="Google" id="ProtNLM"/>
    </source>
</evidence>
<keyword evidence="1" id="KW-0732">Signal</keyword>
<evidence type="ECO:0000256" key="1">
    <source>
        <dbReference type="SAM" id="SignalP"/>
    </source>
</evidence>
<dbReference type="PROSITE" id="PS51257">
    <property type="entry name" value="PROKAR_LIPOPROTEIN"/>
    <property type="match status" value="1"/>
</dbReference>
<dbReference type="EMBL" id="JACHDB010000001">
    <property type="protein sequence ID" value="MBB5430489.1"/>
    <property type="molecule type" value="Genomic_DNA"/>
</dbReference>
<feature type="signal peptide" evidence="1">
    <location>
        <begin position="1"/>
        <end position="19"/>
    </location>
</feature>
<gene>
    <name evidence="2" type="ORF">HDA36_000573</name>
</gene>
<name>A0A7W8QHU8_9ACTN</name>
<sequence length="206" mass="22273">MTNKRAAAAAVLASAVALAGCAVDTSGFRRGAIPENDPTAYSATGPFQLDLPPEPGSDAPFEESIAWEALAKVSEFAGTTDSDAAYACPAITGQEREVGCTVTFLGEDYDYIVTIEDSWDLMPELIDQTWIEYTAELPAGPVVRDVVEDHLRWSNKTEYVLCDLPEVTRAEVDSEPGTCEFVEEDGYGTQEAKVHVTETGFVVEHL</sequence>
<feature type="chain" id="PRO_5038372598" description="DUF4333 domain-containing protein" evidence="1">
    <location>
        <begin position="20"/>
        <end position="206"/>
    </location>
</feature>
<protein>
    <recommendedName>
        <fullName evidence="4">DUF4333 domain-containing protein</fullName>
    </recommendedName>
</protein>
<evidence type="ECO:0000313" key="3">
    <source>
        <dbReference type="Proteomes" id="UP000572635"/>
    </source>
</evidence>
<proteinExistence type="predicted"/>